<feature type="transmembrane region" description="Helical" evidence="2">
    <location>
        <begin position="48"/>
        <end position="67"/>
    </location>
</feature>
<reference evidence="3 4" key="1">
    <citation type="submission" date="2014-06" db="EMBL/GenBank/DDBJ databases">
        <title>Evolutionary Origins and Diversification of the Mycorrhizal Mutualists.</title>
        <authorList>
            <consortium name="DOE Joint Genome Institute"/>
            <consortium name="Mycorrhizal Genomics Consortium"/>
            <person name="Kohler A."/>
            <person name="Kuo A."/>
            <person name="Nagy L.G."/>
            <person name="Floudas D."/>
            <person name="Copeland A."/>
            <person name="Barry K.W."/>
            <person name="Cichocki N."/>
            <person name="Veneault-Fourrey C."/>
            <person name="LaButti K."/>
            <person name="Lindquist E.A."/>
            <person name="Lipzen A."/>
            <person name="Lundell T."/>
            <person name="Morin E."/>
            <person name="Murat C."/>
            <person name="Riley R."/>
            <person name="Ohm R."/>
            <person name="Sun H."/>
            <person name="Tunlid A."/>
            <person name="Henrissat B."/>
            <person name="Grigoriev I.V."/>
            <person name="Hibbett D.S."/>
            <person name="Martin F."/>
        </authorList>
    </citation>
    <scope>NUCLEOTIDE SEQUENCE [LARGE SCALE GENOMIC DNA]</scope>
    <source>
        <strain evidence="3 4">FD-325 SS-3</strain>
    </source>
</reference>
<evidence type="ECO:0000313" key="3">
    <source>
        <dbReference type="EMBL" id="KII84241.1"/>
    </source>
</evidence>
<keyword evidence="2" id="KW-0472">Membrane</keyword>
<gene>
    <name evidence="3" type="ORF">PLICRDRAFT_46092</name>
</gene>
<proteinExistence type="predicted"/>
<feature type="transmembrane region" description="Helical" evidence="2">
    <location>
        <begin position="15"/>
        <end position="36"/>
    </location>
</feature>
<dbReference type="EMBL" id="KN832571">
    <property type="protein sequence ID" value="KII84241.1"/>
    <property type="molecule type" value="Genomic_DNA"/>
</dbReference>
<keyword evidence="2" id="KW-0812">Transmembrane</keyword>
<evidence type="ECO:0000313" key="4">
    <source>
        <dbReference type="Proteomes" id="UP000053263"/>
    </source>
</evidence>
<sequence length="119" mass="12574">MSRFVAQVYSPYSNLYTPLAVSPAGSTIPVASFLFLRAQNLVMSLDSICPNAAAMAVPAGVGLIMFMPTPLLVQTVALAYPHRKKICEVIAAVLKAANKRGKRKAPANGKAAASKKKKS</sequence>
<dbReference type="Proteomes" id="UP000053263">
    <property type="component" value="Unassembled WGS sequence"/>
</dbReference>
<dbReference type="AlphaFoldDB" id="A0A0C9SKS4"/>
<keyword evidence="4" id="KW-1185">Reference proteome</keyword>
<evidence type="ECO:0000256" key="1">
    <source>
        <dbReference type="SAM" id="MobiDB-lite"/>
    </source>
</evidence>
<name>A0A0C9SKS4_PLICR</name>
<evidence type="ECO:0000256" key="2">
    <source>
        <dbReference type="SAM" id="Phobius"/>
    </source>
</evidence>
<dbReference type="HOGENOM" id="CLU_2062467_0_0_1"/>
<protein>
    <submittedName>
        <fullName evidence="3">Uncharacterized protein</fullName>
    </submittedName>
</protein>
<organism evidence="3 4">
    <name type="scientific">Plicaturopsis crispa FD-325 SS-3</name>
    <dbReference type="NCBI Taxonomy" id="944288"/>
    <lineage>
        <taxon>Eukaryota</taxon>
        <taxon>Fungi</taxon>
        <taxon>Dikarya</taxon>
        <taxon>Basidiomycota</taxon>
        <taxon>Agaricomycotina</taxon>
        <taxon>Agaricomycetes</taxon>
        <taxon>Agaricomycetidae</taxon>
        <taxon>Amylocorticiales</taxon>
        <taxon>Amylocorticiaceae</taxon>
        <taxon>Plicatura</taxon>
        <taxon>Plicaturopsis crispa</taxon>
    </lineage>
</organism>
<feature type="region of interest" description="Disordered" evidence="1">
    <location>
        <begin position="98"/>
        <end position="119"/>
    </location>
</feature>
<keyword evidence="2" id="KW-1133">Transmembrane helix</keyword>
<accession>A0A0C9SKS4</accession>
<dbReference type="OrthoDB" id="2756973at2759"/>